<dbReference type="EMBL" id="CP040089">
    <property type="protein sequence ID" value="QGA80384.1"/>
    <property type="molecule type" value="Genomic_DNA"/>
</dbReference>
<dbReference type="KEGG" id="ncon:LC1Nh_0484"/>
<feature type="region of interest" description="Disordered" evidence="1">
    <location>
        <begin position="79"/>
        <end position="103"/>
    </location>
</feature>
<evidence type="ECO:0000313" key="3">
    <source>
        <dbReference type="Proteomes" id="UP000377803"/>
    </source>
</evidence>
<evidence type="ECO:0000256" key="1">
    <source>
        <dbReference type="SAM" id="MobiDB-lite"/>
    </source>
</evidence>
<dbReference type="Proteomes" id="UP000377803">
    <property type="component" value="Chromosome"/>
</dbReference>
<feature type="compositionally biased region" description="Polar residues" evidence="1">
    <location>
        <begin position="82"/>
        <end position="98"/>
    </location>
</feature>
<dbReference type="GeneID" id="42364867"/>
<feature type="region of interest" description="Disordered" evidence="1">
    <location>
        <begin position="43"/>
        <end position="62"/>
    </location>
</feature>
<reference evidence="3" key="1">
    <citation type="submission" date="2019-05" db="EMBL/GenBank/DDBJ databases">
        <title>Candidatus Nanohalobium constans, a novel model system to study the DPANN nano-sized archaea: genomic and physiological characterization of a nanoarchaeon co-cultured with its chitinotrophic host.</title>
        <authorList>
            <person name="La Cono V."/>
            <person name="Arcadi E."/>
            <person name="Crisafi F."/>
            <person name="Denaro R."/>
            <person name="La Spada G."/>
            <person name="Messina E."/>
            <person name="Smedile F."/>
            <person name="Toshchakov S.V."/>
            <person name="Shevchenko M.A."/>
            <person name="Golyshin P.N."/>
            <person name="Golyshina O.V."/>
            <person name="Ferrer M."/>
            <person name="Rohde M."/>
            <person name="Mushegian A."/>
            <person name="Sorokin D.Y."/>
            <person name="Giuliano L."/>
            <person name="Yakimov M.M."/>
        </authorList>
    </citation>
    <scope>NUCLEOTIDE SEQUENCE [LARGE SCALE GENOMIC DNA]</scope>
    <source>
        <strain evidence="3">LC1Nh</strain>
    </source>
</reference>
<name>A0A5Q0UFR6_9ARCH</name>
<gene>
    <name evidence="2" type="ORF">LC1Nh_0484</name>
</gene>
<keyword evidence="3" id="KW-1185">Reference proteome</keyword>
<dbReference type="AlphaFoldDB" id="A0A5Q0UFR6"/>
<protein>
    <submittedName>
        <fullName evidence="2">Uncharacterized protein</fullName>
    </submittedName>
</protein>
<organism evidence="2 3">
    <name type="scientific">Candidatus Nanohalobium constans</name>
    <dbReference type="NCBI Taxonomy" id="2565781"/>
    <lineage>
        <taxon>Archaea</taxon>
        <taxon>Candidatus Nanohalarchaeota</taxon>
        <taxon>Candidatus Nanohalobia</taxon>
        <taxon>Candidatus Nanohalobiales</taxon>
        <taxon>Candidatus Nanohalobiaceae</taxon>
        <taxon>Candidatus Nanohalobium</taxon>
    </lineage>
</organism>
<evidence type="ECO:0000313" key="2">
    <source>
        <dbReference type="EMBL" id="QGA80384.1"/>
    </source>
</evidence>
<sequence length="538" mass="57809">MLNNKILVLTLITGLLAVPAAADLEFRDPDPVQFYTDIQLNDGTTIEGLPNPGSTSAPMTKGYADSTYLNKEGDTLNGRLNAKSNNITGLPTPQSNSDAAPKNYVDNQLNGISGSQNLSQILNEGNKANTTINMGTNKITNLKNPENSRDAANLNWTQNNFVRANGDSINGSIDLLGTNNIIAPDQIMTGGQNIQIIDTNNNQDILRLKEGGNVEIPNGNLDLNGNQLVNPSRIEYMDNDGDGNSWIGREYSTDGSFRFYDDTNVNLIMRQNGNMEIPNGKLTVNNPGNGDIIDASAANAKFLVTEESTSTYWATHNITDNGYNIGTNSGSRNIKLQPGETNTLTAKPGGNIEIPNGDLDITQSSSTPLTLESTESSNNVNIRFQRNSNDLYNLGYSNNKNGLSIFNFNTGNDEIIIPDSGGVEVPNGNLDIASPGVSGTALDVGGNMRLNSGAYIDLGGTNWRIEDQTGSNNRLVIHDKVGTNEHLMYLNNGGSIEIPNGNLDLNKNEIKNAVLDKRDCSSNGPSTTGQIVYCTNLD</sequence>
<accession>A0A5Q0UFR6</accession>
<proteinExistence type="predicted"/>
<dbReference type="RefSeq" id="WP_153550122.1">
    <property type="nucleotide sequence ID" value="NZ_CP040089.1"/>
</dbReference>